<reference evidence="1 2" key="1">
    <citation type="submission" date="2021-10" db="EMBL/GenBank/DDBJ databases">
        <title>Anaerobic single-cell dispensing facilitates the cultivation of human gut bacteria.</title>
        <authorList>
            <person name="Afrizal A."/>
        </authorList>
    </citation>
    <scope>NUCLEOTIDE SEQUENCE [LARGE SCALE GENOMIC DNA]</scope>
    <source>
        <strain evidence="1 2">CLA-AA-H232</strain>
    </source>
</reference>
<evidence type="ECO:0000313" key="2">
    <source>
        <dbReference type="Proteomes" id="UP001198242"/>
    </source>
</evidence>
<name>A0AAE3DYN3_9FIRM</name>
<comment type="caution">
    <text evidence="1">The sequence shown here is derived from an EMBL/GenBank/DDBJ whole genome shotgun (WGS) entry which is preliminary data.</text>
</comment>
<dbReference type="EMBL" id="JAJEQM010000006">
    <property type="protein sequence ID" value="MCC2210311.1"/>
    <property type="molecule type" value="Genomic_DNA"/>
</dbReference>
<dbReference type="AlphaFoldDB" id="A0AAE3DYN3"/>
<accession>A0AAE3DYN3</accession>
<dbReference type="RefSeq" id="WP_118446186.1">
    <property type="nucleotide sequence ID" value="NZ_JAJEQM010000006.1"/>
</dbReference>
<protein>
    <submittedName>
        <fullName evidence="1">Uncharacterized protein</fullName>
    </submittedName>
</protein>
<proteinExistence type="predicted"/>
<gene>
    <name evidence="1" type="ORF">LKE05_05835</name>
</gene>
<evidence type="ECO:0000313" key="1">
    <source>
        <dbReference type="EMBL" id="MCC2210311.1"/>
    </source>
</evidence>
<keyword evidence="2" id="KW-1185">Reference proteome</keyword>
<sequence>MKILKNTLIVSSYVLLVALFFGGGYAIGRIGVSDSVPTPMPTVAAVEEVNANDVKTTVYEVKVENGLLQINKCVGDNKTAILSEEISENVFPSEDIDELKKGVEFDNLDEAQQMFENFVS</sequence>
<organism evidence="1 2">
    <name type="scientific">Hominilimicola fabiformis</name>
    <dbReference type="NCBI Taxonomy" id="2885356"/>
    <lineage>
        <taxon>Bacteria</taxon>
        <taxon>Bacillati</taxon>
        <taxon>Bacillota</taxon>
        <taxon>Clostridia</taxon>
        <taxon>Eubacteriales</taxon>
        <taxon>Oscillospiraceae</taxon>
        <taxon>Hominilimicola</taxon>
    </lineage>
</organism>
<dbReference type="Proteomes" id="UP001198242">
    <property type="component" value="Unassembled WGS sequence"/>
</dbReference>